<feature type="transmembrane region" description="Helical" evidence="9">
    <location>
        <begin position="57"/>
        <end position="74"/>
    </location>
</feature>
<dbReference type="PANTHER" id="PTHR24421:SF10">
    <property type="entry name" value="NITRATE_NITRITE SENSOR PROTEIN NARQ"/>
    <property type="match status" value="1"/>
</dbReference>
<keyword evidence="13" id="KW-1185">Reference proteome</keyword>
<evidence type="ECO:0000259" key="11">
    <source>
        <dbReference type="Pfam" id="PF07730"/>
    </source>
</evidence>
<evidence type="ECO:0000256" key="7">
    <source>
        <dbReference type="ARBA" id="ARBA00022840"/>
    </source>
</evidence>
<dbReference type="EC" id="2.7.13.3" evidence="2"/>
<name>A0ABW6W435_9ACTN</name>
<evidence type="ECO:0000256" key="6">
    <source>
        <dbReference type="ARBA" id="ARBA00022777"/>
    </source>
</evidence>
<evidence type="ECO:0000259" key="10">
    <source>
        <dbReference type="Pfam" id="PF02518"/>
    </source>
</evidence>
<protein>
    <recommendedName>
        <fullName evidence="2">histidine kinase</fullName>
        <ecNumber evidence="2">2.7.13.3</ecNumber>
    </recommendedName>
</protein>
<evidence type="ECO:0000256" key="5">
    <source>
        <dbReference type="ARBA" id="ARBA00022741"/>
    </source>
</evidence>
<dbReference type="Proteomes" id="UP001602245">
    <property type="component" value="Unassembled WGS sequence"/>
</dbReference>
<keyword evidence="3" id="KW-0597">Phosphoprotein</keyword>
<organism evidence="12 13">
    <name type="scientific">Paractinoplanes globisporus</name>
    <dbReference type="NCBI Taxonomy" id="113565"/>
    <lineage>
        <taxon>Bacteria</taxon>
        <taxon>Bacillati</taxon>
        <taxon>Actinomycetota</taxon>
        <taxon>Actinomycetes</taxon>
        <taxon>Micromonosporales</taxon>
        <taxon>Micromonosporaceae</taxon>
        <taxon>Paractinoplanes</taxon>
    </lineage>
</organism>
<dbReference type="SUPFAM" id="SSF55874">
    <property type="entry name" value="ATPase domain of HSP90 chaperone/DNA topoisomerase II/histidine kinase"/>
    <property type="match status" value="1"/>
</dbReference>
<feature type="domain" description="Histidine kinase/HSP90-like ATPase" evidence="10">
    <location>
        <begin position="288"/>
        <end position="378"/>
    </location>
</feature>
<dbReference type="InterPro" id="IPR011712">
    <property type="entry name" value="Sig_transdc_His_kin_sub3_dim/P"/>
</dbReference>
<dbReference type="Gene3D" id="1.20.5.1930">
    <property type="match status" value="1"/>
</dbReference>
<evidence type="ECO:0000313" key="12">
    <source>
        <dbReference type="EMBL" id="MFF5288052.1"/>
    </source>
</evidence>
<dbReference type="InterPro" id="IPR003594">
    <property type="entry name" value="HATPase_dom"/>
</dbReference>
<evidence type="ECO:0000256" key="8">
    <source>
        <dbReference type="ARBA" id="ARBA00023012"/>
    </source>
</evidence>
<feature type="transmembrane region" description="Helical" evidence="9">
    <location>
        <begin position="104"/>
        <end position="122"/>
    </location>
</feature>
<keyword evidence="4" id="KW-0808">Transferase</keyword>
<feature type="transmembrane region" description="Helical" evidence="9">
    <location>
        <begin position="80"/>
        <end position="97"/>
    </location>
</feature>
<dbReference type="Pfam" id="PF07730">
    <property type="entry name" value="HisKA_3"/>
    <property type="match status" value="1"/>
</dbReference>
<keyword evidence="8" id="KW-0902">Two-component regulatory system</keyword>
<feature type="domain" description="Signal transduction histidine kinase subgroup 3 dimerisation and phosphoacceptor" evidence="11">
    <location>
        <begin position="177"/>
        <end position="242"/>
    </location>
</feature>
<dbReference type="InterPro" id="IPR050482">
    <property type="entry name" value="Sensor_HK_TwoCompSys"/>
</dbReference>
<evidence type="ECO:0000256" key="9">
    <source>
        <dbReference type="SAM" id="Phobius"/>
    </source>
</evidence>
<dbReference type="RefSeq" id="WP_085944388.1">
    <property type="nucleotide sequence ID" value="NZ_JBIAZU010000001.1"/>
</dbReference>
<dbReference type="CDD" id="cd16917">
    <property type="entry name" value="HATPase_UhpB-NarQ-NarX-like"/>
    <property type="match status" value="1"/>
</dbReference>
<dbReference type="EMBL" id="JBIAZU010000001">
    <property type="protein sequence ID" value="MFF5288052.1"/>
    <property type="molecule type" value="Genomic_DNA"/>
</dbReference>
<keyword evidence="9" id="KW-1133">Transmembrane helix</keyword>
<evidence type="ECO:0000256" key="1">
    <source>
        <dbReference type="ARBA" id="ARBA00000085"/>
    </source>
</evidence>
<reference evidence="12 13" key="1">
    <citation type="submission" date="2024-10" db="EMBL/GenBank/DDBJ databases">
        <title>The Natural Products Discovery Center: Release of the First 8490 Sequenced Strains for Exploring Actinobacteria Biosynthetic Diversity.</title>
        <authorList>
            <person name="Kalkreuter E."/>
            <person name="Kautsar S.A."/>
            <person name="Yang D."/>
            <person name="Bader C.D."/>
            <person name="Teijaro C.N."/>
            <person name="Fluegel L."/>
            <person name="Davis C.M."/>
            <person name="Simpson J.R."/>
            <person name="Lauterbach L."/>
            <person name="Steele A.D."/>
            <person name="Gui C."/>
            <person name="Meng S."/>
            <person name="Li G."/>
            <person name="Viehrig K."/>
            <person name="Ye F."/>
            <person name="Su P."/>
            <person name="Kiefer A.F."/>
            <person name="Nichols A."/>
            <person name="Cepeda A.J."/>
            <person name="Yan W."/>
            <person name="Fan B."/>
            <person name="Jiang Y."/>
            <person name="Adhikari A."/>
            <person name="Zheng C.-J."/>
            <person name="Schuster L."/>
            <person name="Cowan T.M."/>
            <person name="Smanski M.J."/>
            <person name="Chevrette M.G."/>
            <person name="De Carvalho L.P.S."/>
            <person name="Shen B."/>
        </authorList>
    </citation>
    <scope>NUCLEOTIDE SEQUENCE [LARGE SCALE GENOMIC DNA]</scope>
    <source>
        <strain evidence="12 13">NPDC000087</strain>
    </source>
</reference>
<evidence type="ECO:0000256" key="3">
    <source>
        <dbReference type="ARBA" id="ARBA00022553"/>
    </source>
</evidence>
<dbReference type="Pfam" id="PF02518">
    <property type="entry name" value="HATPase_c"/>
    <property type="match status" value="1"/>
</dbReference>
<keyword evidence="9" id="KW-0472">Membrane</keyword>
<keyword evidence="9" id="KW-0812">Transmembrane</keyword>
<dbReference type="GO" id="GO:0016301">
    <property type="term" value="F:kinase activity"/>
    <property type="evidence" value="ECO:0007669"/>
    <property type="project" value="UniProtKB-KW"/>
</dbReference>
<keyword evidence="6 12" id="KW-0418">Kinase</keyword>
<dbReference type="InterPro" id="IPR036890">
    <property type="entry name" value="HATPase_C_sf"/>
</dbReference>
<comment type="catalytic activity">
    <reaction evidence="1">
        <text>ATP + protein L-histidine = ADP + protein N-phospho-L-histidine.</text>
        <dbReference type="EC" id="2.7.13.3"/>
    </reaction>
</comment>
<evidence type="ECO:0000256" key="4">
    <source>
        <dbReference type="ARBA" id="ARBA00022679"/>
    </source>
</evidence>
<keyword evidence="7" id="KW-0067">ATP-binding</keyword>
<evidence type="ECO:0000313" key="13">
    <source>
        <dbReference type="Proteomes" id="UP001602245"/>
    </source>
</evidence>
<keyword evidence="5" id="KW-0547">Nucleotide-binding</keyword>
<evidence type="ECO:0000256" key="2">
    <source>
        <dbReference type="ARBA" id="ARBA00012438"/>
    </source>
</evidence>
<dbReference type="PANTHER" id="PTHR24421">
    <property type="entry name" value="NITRATE/NITRITE SENSOR PROTEIN NARX-RELATED"/>
    <property type="match status" value="1"/>
</dbReference>
<dbReference type="Gene3D" id="3.30.565.10">
    <property type="entry name" value="Histidine kinase-like ATPase, C-terminal domain"/>
    <property type="match status" value="1"/>
</dbReference>
<gene>
    <name evidence="12" type="ORF">ACFY35_01345</name>
</gene>
<sequence length="390" mass="40623">MRRLMPRPVDIAAAAVFTAATQAEVWAGLVPGPSRVLLAATYLVGTVAAAWHRIAPITVLAVVLTALAVVPAAIGVGDNAGLAWFVAAFAVIVSAGYHARRPLVALAVTLGLLAVTIVLATGPVIADVVYGCLLGAGSWLAGRTIASRTLRAELSEQRVALAEQRAQWQAAVAVADERLRIARELHDVIGHSISIMTLHVGGVRRLLGPDQVEQRAALATVEQTGRETLAEAQRLLGALRTAQPDKSAPAPGLAHVADLLEPARLAGIRVAFAETGQVRPLPTGLDLAAYRIVQEAVTNVLRHASASRVDCTVHYGTAEVDLRVVDDGTGHAGTGPERNGNGHGHIGMRERATLYGGTVDIGPRPGGGYAVHAVLPIPRNAVRPVGEGRP</sequence>
<accession>A0ABW6W435</accession>
<proteinExistence type="predicted"/>
<comment type="caution">
    <text evidence="12">The sequence shown here is derived from an EMBL/GenBank/DDBJ whole genome shotgun (WGS) entry which is preliminary data.</text>
</comment>